<evidence type="ECO:0000313" key="2">
    <source>
        <dbReference type="Proteomes" id="UP000602745"/>
    </source>
</evidence>
<dbReference type="EMBL" id="BMCP01000001">
    <property type="protein sequence ID" value="GGE31287.1"/>
    <property type="molecule type" value="Genomic_DNA"/>
</dbReference>
<dbReference type="PANTHER" id="PTHR40267:SF1">
    <property type="entry name" value="BLR3294 PROTEIN"/>
    <property type="match status" value="1"/>
</dbReference>
<dbReference type="GO" id="GO:0016853">
    <property type="term" value="F:isomerase activity"/>
    <property type="evidence" value="ECO:0007669"/>
    <property type="project" value="UniProtKB-KW"/>
</dbReference>
<organism evidence="1 2">
    <name type="scientific">Agaricicola taiwanensis</name>
    <dbReference type="NCBI Taxonomy" id="591372"/>
    <lineage>
        <taxon>Bacteria</taxon>
        <taxon>Pseudomonadati</taxon>
        <taxon>Pseudomonadota</taxon>
        <taxon>Alphaproteobacteria</taxon>
        <taxon>Rhodobacterales</taxon>
        <taxon>Paracoccaceae</taxon>
        <taxon>Agaricicola</taxon>
    </lineage>
</organism>
<keyword evidence="1" id="KW-0413">Isomerase</keyword>
<dbReference type="Pfam" id="PF17645">
    <property type="entry name" value="Amdase"/>
    <property type="match status" value="1"/>
</dbReference>
<dbReference type="RefSeq" id="WP_188408173.1">
    <property type="nucleotide sequence ID" value="NZ_BMCP01000001.1"/>
</dbReference>
<evidence type="ECO:0000313" key="1">
    <source>
        <dbReference type="EMBL" id="GGE31287.1"/>
    </source>
</evidence>
<reference evidence="1" key="1">
    <citation type="journal article" date="2014" name="Int. J. Syst. Evol. Microbiol.">
        <title>Complete genome sequence of Corynebacterium casei LMG S-19264T (=DSM 44701T), isolated from a smear-ripened cheese.</title>
        <authorList>
            <consortium name="US DOE Joint Genome Institute (JGI-PGF)"/>
            <person name="Walter F."/>
            <person name="Albersmeier A."/>
            <person name="Kalinowski J."/>
            <person name="Ruckert C."/>
        </authorList>
    </citation>
    <scope>NUCLEOTIDE SEQUENCE</scope>
    <source>
        <strain evidence="1">CCM 7684</strain>
    </source>
</reference>
<gene>
    <name evidence="1" type="ORF">GCM10007276_05580</name>
</gene>
<dbReference type="PANTHER" id="PTHR40267">
    <property type="entry name" value="BLR3294 PROTEIN"/>
    <property type="match status" value="1"/>
</dbReference>
<keyword evidence="2" id="KW-1185">Reference proteome</keyword>
<reference evidence="1" key="2">
    <citation type="submission" date="2020-09" db="EMBL/GenBank/DDBJ databases">
        <authorList>
            <person name="Sun Q."/>
            <person name="Sedlacek I."/>
        </authorList>
    </citation>
    <scope>NUCLEOTIDE SEQUENCE</scope>
    <source>
        <strain evidence="1">CCM 7684</strain>
    </source>
</reference>
<dbReference type="PIRSF" id="PIRSF015736">
    <property type="entry name" value="MI"/>
    <property type="match status" value="1"/>
</dbReference>
<dbReference type="InterPro" id="IPR026286">
    <property type="entry name" value="MaiA/AMDase"/>
</dbReference>
<dbReference type="AlphaFoldDB" id="A0A8J2YFA2"/>
<dbReference type="InterPro" id="IPR053714">
    <property type="entry name" value="Iso_Racemase_Enz_sf"/>
</dbReference>
<dbReference type="Proteomes" id="UP000602745">
    <property type="component" value="Unassembled WGS sequence"/>
</dbReference>
<comment type="caution">
    <text evidence="1">The sequence shown here is derived from an EMBL/GenBank/DDBJ whole genome shotgun (WGS) entry which is preliminary data.</text>
</comment>
<accession>A0A8J2YFA2</accession>
<dbReference type="Gene3D" id="3.40.50.12500">
    <property type="match status" value="1"/>
</dbReference>
<name>A0A8J2YFA2_9RHOB</name>
<protein>
    <submittedName>
        <fullName evidence="1">Maleate cis-trans isomerase</fullName>
    </submittedName>
</protein>
<sequence length="241" mass="26383">MGEAPIRRFGVLFPPGNVAMERELPPLLPEEVAMHCNRLSRPDSSLSEASLLAMEASVDRAASDLAQTQPEVIVYGCTSGSFLGEDDGAIARKITALTGIPAVTTATSVWQAMRALAMARVYMITPYPDELNRQEADFLRHHGIEVAAWDSFQCRNSEEIRRVPSREVSTLAMSHAREISACDGLFISCTQLHTLDQIERLERELNVPVVTSNQASLWAALTRMKIDVTGISAGRLFKAAA</sequence>
<proteinExistence type="predicted"/>